<dbReference type="Proteomes" id="UP000585507">
    <property type="component" value="Unassembled WGS sequence"/>
</dbReference>
<keyword evidence="2" id="KW-0012">Acyltransferase</keyword>
<proteinExistence type="predicted"/>
<protein>
    <submittedName>
        <fullName evidence="4">GNAT superfamily N-acetyltransferase</fullName>
    </submittedName>
</protein>
<dbReference type="PANTHER" id="PTHR10545:SF42">
    <property type="entry name" value="ACETYLTRANSFERASE"/>
    <property type="match status" value="1"/>
</dbReference>
<dbReference type="Gene3D" id="3.40.630.30">
    <property type="match status" value="1"/>
</dbReference>
<reference evidence="4 5" key="1">
    <citation type="submission" date="2020-08" db="EMBL/GenBank/DDBJ databases">
        <title>Genomic Encyclopedia of Type Strains, Phase IV (KMG-V): Genome sequencing to study the core and pangenomes of soil and plant-associated prokaryotes.</title>
        <authorList>
            <person name="Whitman W."/>
        </authorList>
    </citation>
    <scope>NUCLEOTIDE SEQUENCE [LARGE SCALE GENOMIC DNA]</scope>
    <source>
        <strain evidence="4 5">SEMIA 4084</strain>
    </source>
</reference>
<dbReference type="Pfam" id="PF00583">
    <property type="entry name" value="Acetyltransf_1"/>
    <property type="match status" value="1"/>
</dbReference>
<evidence type="ECO:0000256" key="2">
    <source>
        <dbReference type="ARBA" id="ARBA00023315"/>
    </source>
</evidence>
<dbReference type="InterPro" id="IPR051016">
    <property type="entry name" value="Diverse_Substrate_AcTransf"/>
</dbReference>
<dbReference type="SUPFAM" id="SSF55729">
    <property type="entry name" value="Acyl-CoA N-acyltransferases (Nat)"/>
    <property type="match status" value="1"/>
</dbReference>
<dbReference type="AlphaFoldDB" id="A0A7W8UHE1"/>
<evidence type="ECO:0000259" key="3">
    <source>
        <dbReference type="PROSITE" id="PS51186"/>
    </source>
</evidence>
<dbReference type="GO" id="GO:0008080">
    <property type="term" value="F:N-acetyltransferase activity"/>
    <property type="evidence" value="ECO:0007669"/>
    <property type="project" value="TreeGrafter"/>
</dbReference>
<dbReference type="CDD" id="cd04301">
    <property type="entry name" value="NAT_SF"/>
    <property type="match status" value="1"/>
</dbReference>
<gene>
    <name evidence="4" type="ORF">GGD55_006109</name>
</gene>
<accession>A0A7W8UHE1</accession>
<dbReference type="PROSITE" id="PS51186">
    <property type="entry name" value="GNAT"/>
    <property type="match status" value="1"/>
</dbReference>
<organism evidence="4 5">
    <name type="scientific">Rhizobium giardinii</name>
    <dbReference type="NCBI Taxonomy" id="56731"/>
    <lineage>
        <taxon>Bacteria</taxon>
        <taxon>Pseudomonadati</taxon>
        <taxon>Pseudomonadota</taxon>
        <taxon>Alphaproteobacteria</taxon>
        <taxon>Hyphomicrobiales</taxon>
        <taxon>Rhizobiaceae</taxon>
        <taxon>Rhizobium/Agrobacterium group</taxon>
        <taxon>Rhizobium</taxon>
    </lineage>
</organism>
<name>A0A7W8UHE1_9HYPH</name>
<dbReference type="InterPro" id="IPR016181">
    <property type="entry name" value="Acyl_CoA_acyltransferase"/>
</dbReference>
<evidence type="ECO:0000313" key="5">
    <source>
        <dbReference type="Proteomes" id="UP000585507"/>
    </source>
</evidence>
<comment type="caution">
    <text evidence="4">The sequence shown here is derived from an EMBL/GenBank/DDBJ whole genome shotgun (WGS) entry which is preliminary data.</text>
</comment>
<dbReference type="RefSeq" id="WP_018326614.1">
    <property type="nucleotide sequence ID" value="NZ_JACHBK010000019.1"/>
</dbReference>
<sequence>MTVEIRHAAPGDEADWRRLWAGYVAFYRVAVSPDVTTTTWGRIIDPATPLFMRVAVLDGHVVGFAICLLHEATWVKEPVCYLEDLFLDEAVRGKGIGKALLDDLVDKAKANGWARLYWHTDEGNQTARRLYDKYTEADGHVHYRMSF</sequence>
<feature type="domain" description="N-acetyltransferase" evidence="3">
    <location>
        <begin position="3"/>
        <end position="147"/>
    </location>
</feature>
<dbReference type="InterPro" id="IPR000182">
    <property type="entry name" value="GNAT_dom"/>
</dbReference>
<dbReference type="PANTHER" id="PTHR10545">
    <property type="entry name" value="DIAMINE N-ACETYLTRANSFERASE"/>
    <property type="match status" value="1"/>
</dbReference>
<evidence type="ECO:0000256" key="1">
    <source>
        <dbReference type="ARBA" id="ARBA00022679"/>
    </source>
</evidence>
<evidence type="ECO:0000313" key="4">
    <source>
        <dbReference type="EMBL" id="MBB5539362.1"/>
    </source>
</evidence>
<dbReference type="EMBL" id="JACHBK010000019">
    <property type="protein sequence ID" value="MBB5539362.1"/>
    <property type="molecule type" value="Genomic_DNA"/>
</dbReference>
<keyword evidence="1 4" id="KW-0808">Transferase</keyword>
<keyword evidence="5" id="KW-1185">Reference proteome</keyword>